<dbReference type="Proteomes" id="UP001138997">
    <property type="component" value="Unassembled WGS sequence"/>
</dbReference>
<dbReference type="InterPro" id="IPR016181">
    <property type="entry name" value="Acyl_CoA_acyltransferase"/>
</dbReference>
<evidence type="ECO:0000313" key="1">
    <source>
        <dbReference type="EMBL" id="MCD5314015.1"/>
    </source>
</evidence>
<dbReference type="AlphaFoldDB" id="A0A9X1NHA1"/>
<keyword evidence="2" id="KW-1185">Reference proteome</keyword>
<dbReference type="EMBL" id="JAJOMB010000014">
    <property type="protein sequence ID" value="MCD5314015.1"/>
    <property type="molecule type" value="Genomic_DNA"/>
</dbReference>
<accession>A0A9X1NHA1</accession>
<evidence type="ECO:0000313" key="2">
    <source>
        <dbReference type="Proteomes" id="UP001138997"/>
    </source>
</evidence>
<dbReference type="SUPFAM" id="SSF55729">
    <property type="entry name" value="Acyl-CoA N-acyltransferases (Nat)"/>
    <property type="match status" value="1"/>
</dbReference>
<name>A0A9X1NHA1_9ACTN</name>
<gene>
    <name evidence="1" type="ORF">LR394_24200</name>
</gene>
<protein>
    <submittedName>
        <fullName evidence="1">Uncharacterized protein</fullName>
    </submittedName>
</protein>
<dbReference type="RefSeq" id="WP_231446195.1">
    <property type="nucleotide sequence ID" value="NZ_JAJOMB010000014.1"/>
</dbReference>
<sequence length="276" mass="29898">MIDLEWAGSSLESDALAEMLQAAAQADAEAGFPQLSAHDPLPPGTTQLLIWLLPDERTELVEPSLAAYLRVEPVGEGVAELSYVVRPEYRSRGITTLALEKIGLGLDDPGGWQGTGARSLRIWAKASHPAALRMSLRFRQLGIRTGARRWQLVIPLKAGREIDPGASATMDVHSSAEPEGPLGRWPGAHKLLAADGALWWREDPGEPTEYGDAGRILAIEGAHQRELLVAVLERLRDGGRRAALITLDAYDPLVPEALALGFMHDQTDVLYTVGAR</sequence>
<reference evidence="1" key="1">
    <citation type="submission" date="2021-11" db="EMBL/GenBank/DDBJ databases">
        <title>Streptomyces corallinus and Kineosporia corallina sp. nov., two new coral-derived marine actinobacteria.</title>
        <authorList>
            <person name="Buangrab K."/>
            <person name="Sutthacheep M."/>
            <person name="Yeemin T."/>
            <person name="Harunari E."/>
            <person name="Igarashi Y."/>
            <person name="Sripreechasak P."/>
            <person name="Kanchanasin P."/>
            <person name="Tanasupawat S."/>
            <person name="Phongsopitanun W."/>
        </authorList>
    </citation>
    <scope>NUCLEOTIDE SEQUENCE</scope>
    <source>
        <strain evidence="1">JCM 31032</strain>
    </source>
</reference>
<dbReference type="Gene3D" id="3.40.630.30">
    <property type="match status" value="1"/>
</dbReference>
<comment type="caution">
    <text evidence="1">The sequence shown here is derived from an EMBL/GenBank/DDBJ whole genome shotgun (WGS) entry which is preliminary data.</text>
</comment>
<organism evidence="1 2">
    <name type="scientific">Kineosporia babensis</name>
    <dbReference type="NCBI Taxonomy" id="499548"/>
    <lineage>
        <taxon>Bacteria</taxon>
        <taxon>Bacillati</taxon>
        <taxon>Actinomycetota</taxon>
        <taxon>Actinomycetes</taxon>
        <taxon>Kineosporiales</taxon>
        <taxon>Kineosporiaceae</taxon>
        <taxon>Kineosporia</taxon>
    </lineage>
</organism>
<proteinExistence type="predicted"/>